<protein>
    <submittedName>
        <fullName evidence="2 4">Uncharacterized protein</fullName>
    </submittedName>
</protein>
<name>A0A183ACD2_9TREM</name>
<evidence type="ECO:0000256" key="1">
    <source>
        <dbReference type="SAM" id="MobiDB-lite"/>
    </source>
</evidence>
<sequence length="152" mass="16620">MMRCGIRMSTLVEILPPSQCNCQNPCEQVTYSIESITQALKAPLFAQSTGIFNSAVDVNDQLWQTNSRSNPSTLGTSDDSDQLNSPGKSKSKRSSSTGGLEEHKRIVKKRIRFEFLSGLELLTTGSGPLGYTVDGHLFACFYNVPANSLLIQ</sequence>
<dbReference type="Proteomes" id="UP000272942">
    <property type="component" value="Unassembled WGS sequence"/>
</dbReference>
<dbReference type="AlphaFoldDB" id="A0A183ACD2"/>
<dbReference type="WBParaSite" id="ECPE_0000462901-mRNA-1">
    <property type="protein sequence ID" value="ECPE_0000462901-mRNA-1"/>
    <property type="gene ID" value="ECPE_0000462901"/>
</dbReference>
<reference evidence="4" key="1">
    <citation type="submission" date="2016-06" db="UniProtKB">
        <authorList>
            <consortium name="WormBaseParasite"/>
        </authorList>
    </citation>
    <scope>IDENTIFICATION</scope>
</reference>
<proteinExistence type="predicted"/>
<accession>A0A183ACD2</accession>
<evidence type="ECO:0000313" key="3">
    <source>
        <dbReference type="Proteomes" id="UP000272942"/>
    </source>
</evidence>
<dbReference type="EMBL" id="UZAN01041477">
    <property type="protein sequence ID" value="VDP73131.1"/>
    <property type="molecule type" value="Genomic_DNA"/>
</dbReference>
<feature type="region of interest" description="Disordered" evidence="1">
    <location>
        <begin position="66"/>
        <end position="102"/>
    </location>
</feature>
<evidence type="ECO:0000313" key="2">
    <source>
        <dbReference type="EMBL" id="VDP73131.1"/>
    </source>
</evidence>
<evidence type="ECO:0000313" key="4">
    <source>
        <dbReference type="WBParaSite" id="ECPE_0000462901-mRNA-1"/>
    </source>
</evidence>
<keyword evidence="3" id="KW-1185">Reference proteome</keyword>
<feature type="compositionally biased region" description="Polar residues" evidence="1">
    <location>
        <begin position="66"/>
        <end position="77"/>
    </location>
</feature>
<organism evidence="4">
    <name type="scientific">Echinostoma caproni</name>
    <dbReference type="NCBI Taxonomy" id="27848"/>
    <lineage>
        <taxon>Eukaryota</taxon>
        <taxon>Metazoa</taxon>
        <taxon>Spiralia</taxon>
        <taxon>Lophotrochozoa</taxon>
        <taxon>Platyhelminthes</taxon>
        <taxon>Trematoda</taxon>
        <taxon>Digenea</taxon>
        <taxon>Plagiorchiida</taxon>
        <taxon>Echinostomata</taxon>
        <taxon>Echinostomatoidea</taxon>
        <taxon>Echinostomatidae</taxon>
        <taxon>Echinostoma</taxon>
    </lineage>
</organism>
<gene>
    <name evidence="2" type="ORF">ECPE_LOCUS4617</name>
</gene>
<reference evidence="2 3" key="2">
    <citation type="submission" date="2018-11" db="EMBL/GenBank/DDBJ databases">
        <authorList>
            <consortium name="Pathogen Informatics"/>
        </authorList>
    </citation>
    <scope>NUCLEOTIDE SEQUENCE [LARGE SCALE GENOMIC DNA]</scope>
    <source>
        <strain evidence="2 3">Egypt</strain>
    </source>
</reference>